<dbReference type="Gene3D" id="3.40.50.1240">
    <property type="entry name" value="Phosphoglycerate mutase-like"/>
    <property type="match status" value="1"/>
</dbReference>
<keyword evidence="5" id="KW-1185">Reference proteome</keyword>
<comment type="similarity">
    <text evidence="1">Belongs to the phosphoglycerate mutase family.</text>
</comment>
<name>A0A0D9X8W3_9ORYZ</name>
<dbReference type="Proteomes" id="UP000032180">
    <property type="component" value="Chromosome 8"/>
</dbReference>
<evidence type="ECO:0000313" key="5">
    <source>
        <dbReference type="Proteomes" id="UP000032180"/>
    </source>
</evidence>
<feature type="binding site" evidence="2">
    <location>
        <position position="212"/>
    </location>
    <ligand>
        <name>substrate</name>
    </ligand>
</feature>
<dbReference type="Pfam" id="PF00300">
    <property type="entry name" value="His_Phos_1"/>
    <property type="match status" value="1"/>
</dbReference>
<dbReference type="GO" id="GO:0005829">
    <property type="term" value="C:cytosol"/>
    <property type="evidence" value="ECO:0007669"/>
    <property type="project" value="TreeGrafter"/>
</dbReference>
<evidence type="ECO:0000256" key="3">
    <source>
        <dbReference type="SAM" id="MobiDB-lite"/>
    </source>
</evidence>
<dbReference type="SUPFAM" id="SSF53254">
    <property type="entry name" value="Phosphoglycerate mutase-like"/>
    <property type="match status" value="1"/>
</dbReference>
<evidence type="ECO:0000256" key="1">
    <source>
        <dbReference type="ARBA" id="ARBA00038362"/>
    </source>
</evidence>
<dbReference type="GO" id="GO:0016791">
    <property type="term" value="F:phosphatase activity"/>
    <property type="evidence" value="ECO:0007669"/>
    <property type="project" value="TreeGrafter"/>
</dbReference>
<dbReference type="SMART" id="SM00855">
    <property type="entry name" value="PGAM"/>
    <property type="match status" value="1"/>
</dbReference>
<reference evidence="4" key="3">
    <citation type="submission" date="2015-04" db="UniProtKB">
        <authorList>
            <consortium name="EnsemblPlants"/>
        </authorList>
    </citation>
    <scope>IDENTIFICATION</scope>
</reference>
<evidence type="ECO:0000313" key="4">
    <source>
        <dbReference type="EnsemblPlants" id="LPERR08G14930.2"/>
    </source>
</evidence>
<dbReference type="InterPro" id="IPR029033">
    <property type="entry name" value="His_PPase_superfam"/>
</dbReference>
<sequence length="372" mass="40212">MCNFGPGPCSPWALAHVVAAFFNRPAARRRRLVLGMRTRPSPRPQPPPPRASRRPSLRAAAAAVLTSLPVRGSSASPAPCPAVVPQIRWNEDPHPGAELGMSSSSVARSEAGEFTEVVVVRHGETAWNASRIIQVVCCAVSAPSPISFLPLKLGLCNSNFGGIIRWGNWKKLNLGHLDVELNEIGRQQAVAVARRLSNEVKPAAIYSSDLKRAAETAEIIAKACNLPNVVFDPALRERHIGDLQGLKYENAGTEKPEAYKAFMSHKRNRQIPGGGESLDQLSERCVSCLYNIVEKHQGERVILVSHGGTIRELYRHASPMKPLHGKIHNTSVSVILVSGATGRCIVKACGDISHLKETSILENAFGGDKHSA</sequence>
<dbReference type="InterPro" id="IPR050275">
    <property type="entry name" value="PGM_Phosphatase"/>
</dbReference>
<protein>
    <recommendedName>
        <fullName evidence="6">Phosphoglycerate mutase (2,3-diphosphoglycerate-dependent)</fullName>
    </recommendedName>
</protein>
<evidence type="ECO:0000256" key="2">
    <source>
        <dbReference type="PIRSR" id="PIRSR613078-2"/>
    </source>
</evidence>
<dbReference type="InterPro" id="IPR001345">
    <property type="entry name" value="PG/BPGM_mutase_AS"/>
</dbReference>
<dbReference type="InterPro" id="IPR013078">
    <property type="entry name" value="His_Pase_superF_clade-1"/>
</dbReference>
<dbReference type="EnsemblPlants" id="LPERR08G14930.2">
    <property type="protein sequence ID" value="LPERR08G14930.2"/>
    <property type="gene ID" value="LPERR08G14930"/>
</dbReference>
<accession>A0A0D9X8W3</accession>
<feature type="compositionally biased region" description="Pro residues" evidence="3">
    <location>
        <begin position="41"/>
        <end position="50"/>
    </location>
</feature>
<dbReference type="PROSITE" id="PS00175">
    <property type="entry name" value="PG_MUTASE"/>
    <property type="match status" value="1"/>
</dbReference>
<reference evidence="5" key="2">
    <citation type="submission" date="2013-12" db="EMBL/GenBank/DDBJ databases">
        <authorList>
            <person name="Yu Y."/>
            <person name="Lee S."/>
            <person name="de Baynast K."/>
            <person name="Wissotski M."/>
            <person name="Liu L."/>
            <person name="Talag J."/>
            <person name="Goicoechea J."/>
            <person name="Angelova A."/>
            <person name="Jetty R."/>
            <person name="Kudrna D."/>
            <person name="Golser W."/>
            <person name="Rivera L."/>
            <person name="Zhang J."/>
            <person name="Wing R."/>
        </authorList>
    </citation>
    <scope>NUCLEOTIDE SEQUENCE</scope>
</reference>
<dbReference type="Gramene" id="LPERR08G14930.2">
    <property type="protein sequence ID" value="LPERR08G14930.2"/>
    <property type="gene ID" value="LPERR08G14930"/>
</dbReference>
<evidence type="ECO:0008006" key="6">
    <source>
        <dbReference type="Google" id="ProtNLM"/>
    </source>
</evidence>
<dbReference type="eggNOG" id="KOG0235">
    <property type="taxonomic scope" value="Eukaryota"/>
</dbReference>
<proteinExistence type="inferred from homology"/>
<feature type="region of interest" description="Disordered" evidence="3">
    <location>
        <begin position="34"/>
        <end position="56"/>
    </location>
</feature>
<dbReference type="STRING" id="77586.A0A0D9X8W3"/>
<dbReference type="PANTHER" id="PTHR48100">
    <property type="entry name" value="BROAD-SPECIFICITY PHOSPHATASE YOR283W-RELATED"/>
    <property type="match status" value="1"/>
</dbReference>
<reference evidence="4 5" key="1">
    <citation type="submission" date="2012-08" db="EMBL/GenBank/DDBJ databases">
        <title>Oryza genome evolution.</title>
        <authorList>
            <person name="Wing R.A."/>
        </authorList>
    </citation>
    <scope>NUCLEOTIDE SEQUENCE</scope>
</reference>
<organism evidence="4 5">
    <name type="scientific">Leersia perrieri</name>
    <dbReference type="NCBI Taxonomy" id="77586"/>
    <lineage>
        <taxon>Eukaryota</taxon>
        <taxon>Viridiplantae</taxon>
        <taxon>Streptophyta</taxon>
        <taxon>Embryophyta</taxon>
        <taxon>Tracheophyta</taxon>
        <taxon>Spermatophyta</taxon>
        <taxon>Magnoliopsida</taxon>
        <taxon>Liliopsida</taxon>
        <taxon>Poales</taxon>
        <taxon>Poaceae</taxon>
        <taxon>BOP clade</taxon>
        <taxon>Oryzoideae</taxon>
        <taxon>Oryzeae</taxon>
        <taxon>Oryzinae</taxon>
        <taxon>Leersia</taxon>
    </lineage>
</organism>
<dbReference type="PANTHER" id="PTHR48100:SF34">
    <property type="entry name" value="PHOSPHOGLYCERATE MUTASE-LIKE PROTEIN 4"/>
    <property type="match status" value="1"/>
</dbReference>
<dbReference type="CDD" id="cd07067">
    <property type="entry name" value="HP_PGM_like"/>
    <property type="match status" value="1"/>
</dbReference>
<dbReference type="AlphaFoldDB" id="A0A0D9X8W3"/>